<protein>
    <recommendedName>
        <fullName evidence="3">Peptidase M15A C-terminal domain-containing protein</fullName>
    </recommendedName>
</protein>
<evidence type="ECO:0008006" key="3">
    <source>
        <dbReference type="Google" id="ProtNLM"/>
    </source>
</evidence>
<dbReference type="EMBL" id="GL733436">
    <property type="protein sequence ID" value="EFX62689.1"/>
    <property type="molecule type" value="Genomic_DNA"/>
</dbReference>
<proteinExistence type="predicted"/>
<evidence type="ECO:0000313" key="2">
    <source>
        <dbReference type="Proteomes" id="UP000000305"/>
    </source>
</evidence>
<dbReference type="InterPro" id="IPR009045">
    <property type="entry name" value="Zn_M74/Hedgehog-like"/>
</dbReference>
<organism evidence="1 2">
    <name type="scientific">Daphnia pulex</name>
    <name type="common">Water flea</name>
    <dbReference type="NCBI Taxonomy" id="6669"/>
    <lineage>
        <taxon>Eukaryota</taxon>
        <taxon>Metazoa</taxon>
        <taxon>Ecdysozoa</taxon>
        <taxon>Arthropoda</taxon>
        <taxon>Crustacea</taxon>
        <taxon>Branchiopoda</taxon>
        <taxon>Diplostraca</taxon>
        <taxon>Cladocera</taxon>
        <taxon>Anomopoda</taxon>
        <taxon>Daphniidae</taxon>
        <taxon>Daphnia</taxon>
    </lineage>
</organism>
<accession>E9HZZ1</accession>
<reference evidence="1 2" key="1">
    <citation type="journal article" date="2011" name="Science">
        <title>The ecoresponsive genome of Daphnia pulex.</title>
        <authorList>
            <person name="Colbourne J.K."/>
            <person name="Pfrender M.E."/>
            <person name="Gilbert D."/>
            <person name="Thomas W.K."/>
            <person name="Tucker A."/>
            <person name="Oakley T.H."/>
            <person name="Tokishita S."/>
            <person name="Aerts A."/>
            <person name="Arnold G.J."/>
            <person name="Basu M.K."/>
            <person name="Bauer D.J."/>
            <person name="Caceres C.E."/>
            <person name="Carmel L."/>
            <person name="Casola C."/>
            <person name="Choi J.H."/>
            <person name="Detter J.C."/>
            <person name="Dong Q."/>
            <person name="Dusheyko S."/>
            <person name="Eads B.D."/>
            <person name="Frohlich T."/>
            <person name="Geiler-Samerotte K.A."/>
            <person name="Gerlach D."/>
            <person name="Hatcher P."/>
            <person name="Jogdeo S."/>
            <person name="Krijgsveld J."/>
            <person name="Kriventseva E.V."/>
            <person name="Kultz D."/>
            <person name="Laforsch C."/>
            <person name="Lindquist E."/>
            <person name="Lopez J."/>
            <person name="Manak J.R."/>
            <person name="Muller J."/>
            <person name="Pangilinan J."/>
            <person name="Patwardhan R.P."/>
            <person name="Pitluck S."/>
            <person name="Pritham E.J."/>
            <person name="Rechtsteiner A."/>
            <person name="Rho M."/>
            <person name="Rogozin I.B."/>
            <person name="Sakarya O."/>
            <person name="Salamov A."/>
            <person name="Schaack S."/>
            <person name="Shapiro H."/>
            <person name="Shiga Y."/>
            <person name="Skalitzky C."/>
            <person name="Smith Z."/>
            <person name="Souvorov A."/>
            <person name="Sung W."/>
            <person name="Tang Z."/>
            <person name="Tsuchiya D."/>
            <person name="Tu H."/>
            <person name="Vos H."/>
            <person name="Wang M."/>
            <person name="Wolf Y.I."/>
            <person name="Yamagata H."/>
            <person name="Yamada T."/>
            <person name="Ye Y."/>
            <person name="Shaw J.R."/>
            <person name="Andrews J."/>
            <person name="Crease T.J."/>
            <person name="Tang H."/>
            <person name="Lucas S.M."/>
            <person name="Robertson H.M."/>
            <person name="Bork P."/>
            <person name="Koonin E.V."/>
            <person name="Zdobnov E.M."/>
            <person name="Grigoriev I.V."/>
            <person name="Lynch M."/>
            <person name="Boore J.L."/>
        </authorList>
    </citation>
    <scope>NUCLEOTIDE SEQUENCE [LARGE SCALE GENOMIC DNA]</scope>
</reference>
<dbReference type="Gene3D" id="2.40.30.20">
    <property type="match status" value="2"/>
</dbReference>
<dbReference type="SUPFAM" id="SSF55166">
    <property type="entry name" value="Hedgehog/DD-peptidase"/>
    <property type="match status" value="1"/>
</dbReference>
<dbReference type="InterPro" id="IPR023366">
    <property type="entry name" value="ATP_synth_asu-like_sf"/>
</dbReference>
<evidence type="ECO:0000313" key="1">
    <source>
        <dbReference type="EMBL" id="EFX62689.1"/>
    </source>
</evidence>
<keyword evidence="2" id="KW-1185">Reference proteome</keyword>
<dbReference type="Proteomes" id="UP000000305">
    <property type="component" value="Unassembled WGS sequence"/>
</dbReference>
<dbReference type="Gene3D" id="3.30.1380.10">
    <property type="match status" value="1"/>
</dbReference>
<dbReference type="KEGG" id="dpx:DAPPUDRAFT_336587"/>
<gene>
    <name evidence="1" type="ORF">DAPPUDRAFT_336587</name>
</gene>
<dbReference type="HOGENOM" id="CLU_256009_0_0_1"/>
<sequence length="1375" mass="147432">MPNADLKKFLPTRLSEVIGPNMPAIIAAFNQSADTVEQTIQACIDQMFISTASGKYLLSLGEESGFTIPPNSGLDIRAFRVLVPIMVSNPKQVRISIQDLVQAFYGSERTKANILSSTTGPYSLADNDDLIIETDGGIVTITILQNQVSDITNVSVGELSSIINYSQSLISSETYTNRSTGLESLRIFSKTPGTGSFIRVAGGKLQNVLQFPKILESYAYPGTVFDITKPSSLSDLITFTWDGTLPNPMLYNVKTNDVVTIRGLVDVGLDEFSKLNGSYTVVDSGYDYFSVRNTTFTSVVSSLTTGNVNEIVFTSQDKSTIFDKPEYAFLSEVSDQTITVTVPAVPPLAVRFLQGSTHLHGSAIYLTDFTRNSITLDVPSGEDIPDGDNQFVLSGGIQFGQINREYRIVGSATIPGDAEIVSATEILLYTSGTATSTDTEAYVNPTTYGQSFLKPWSIRISAADGSDYTGRTSWSFRVKGSATAPTITPVTTYDIVPTAISSLMSATRIPFVNNDNAGPSGSDTTFSFSSGFTWDNTTQTLSASAAAIANYVDYLGIPDPVQPGVGYTRLYARDDMNLLYQRTEDGNISMVSNPQGNIYEEIVDVVFPASGNNQMEPIPVPGPGVLTTIPKDRKKHVGNGLIATTDGATATVTVKKLGHGLLAGDTTTVITTAAIGGIPALNLSVINAAITVIDVDTFTYTATATSTSIASGFLDNVTAASQRRYIVGDSELEIYRNGQILTRGEDYNETGSSGSSSSVVNFLIPITLTDSITYRIDANGGLVLKVVGGGGSSTLQDSYDAGSTIIVNVGTPVLIFAASGFGLSLNGDLDFSGNITWQNAASLAPIPAVNDIAVFMQNRIIYQRTEDGNVEALTSVAGSVYEENVEVVFPASGNNQMEPDTSPFNQIIPKDTTYLLGSKLKATTDGATATVTVKKFAHGLSGPDTVTIVTAAPIGGISAVSLSVTNTSITVIDVDTFTYTALSSAVSVATGSLDSVYANTVRKYRVGSKELEVYRNGQTLIRGLHYNEIGTLYSYSDEIQFLINIELGDTVTYRIDANGGKVFVSSGSGSGTFAGSGSGTFAGSARAELGANFYRDGAGTAKSITTGGLSLFQVTSQTVGTSTAFSFGTSTTSQSADGTALTDFANIGLASAAGQWTFVFFTIARSVMKPRYEDMEHEERMKRIIASLKAINEMMTEIETLKTQQKPKLRLGISMSYQYSNWDTIDWSNPQSKISQYFSVHEATYLPSWQLHHIPSNLEKQNIVDLAKKMDAIRIMLNRPVTISCWIRPGSVNAPGTEYHGKDYNLFIKGTKNSAHKEGKAVDFYSTGISCDEIRTMLLPVLETMGLRCEQLPVGSPWVHVDSRPAINGNYYFKP</sequence>
<dbReference type="InParanoid" id="E9HZZ1"/>
<name>E9HZZ1_DAPPU</name>